<dbReference type="EMBL" id="DS989845">
    <property type="protein sequence ID" value="EDX76840.1"/>
    <property type="molecule type" value="Genomic_DNA"/>
</dbReference>
<dbReference type="AlphaFoldDB" id="B4VM66"/>
<keyword evidence="3" id="KW-1185">Reference proteome</keyword>
<organism evidence="2 3">
    <name type="scientific">Coleofasciculus chthonoplastes PCC 7420</name>
    <dbReference type="NCBI Taxonomy" id="118168"/>
    <lineage>
        <taxon>Bacteria</taxon>
        <taxon>Bacillati</taxon>
        <taxon>Cyanobacteriota</taxon>
        <taxon>Cyanophyceae</taxon>
        <taxon>Coleofasciculales</taxon>
        <taxon>Coleofasciculaceae</taxon>
        <taxon>Coleofasciculus</taxon>
    </lineage>
</organism>
<gene>
    <name evidence="2" type="ORF">MC7420_1843</name>
</gene>
<feature type="compositionally biased region" description="Polar residues" evidence="1">
    <location>
        <begin position="84"/>
        <end position="98"/>
    </location>
</feature>
<reference evidence="2 3" key="1">
    <citation type="submission" date="2008-07" db="EMBL/GenBank/DDBJ databases">
        <authorList>
            <person name="Tandeau de Marsac N."/>
            <person name="Ferriera S."/>
            <person name="Johnson J."/>
            <person name="Kravitz S."/>
            <person name="Beeson K."/>
            <person name="Sutton G."/>
            <person name="Rogers Y.-H."/>
            <person name="Friedman R."/>
            <person name="Frazier M."/>
            <person name="Venter J.C."/>
        </authorList>
    </citation>
    <scope>NUCLEOTIDE SEQUENCE [LARGE SCALE GENOMIC DNA]</scope>
    <source>
        <strain evidence="2 3">PCC 7420</strain>
    </source>
</reference>
<feature type="region of interest" description="Disordered" evidence="1">
    <location>
        <begin position="66"/>
        <end position="102"/>
    </location>
</feature>
<evidence type="ECO:0000313" key="2">
    <source>
        <dbReference type="EMBL" id="EDX76840.1"/>
    </source>
</evidence>
<dbReference type="RefSeq" id="WP_006099798.1">
    <property type="nucleotide sequence ID" value="NZ_DS989845.1"/>
</dbReference>
<evidence type="ECO:0000313" key="3">
    <source>
        <dbReference type="Proteomes" id="UP000003835"/>
    </source>
</evidence>
<proteinExistence type="predicted"/>
<accession>B4VM66</accession>
<dbReference type="OrthoDB" id="463790at2"/>
<dbReference type="Proteomes" id="UP000003835">
    <property type="component" value="Unassembled WGS sequence"/>
</dbReference>
<sequence length="212" mass="22758">MTKQHQNNLSNLKNAGLLGAIVGGVLISLPATILEASAAPFSTLAQVNPCPGIYYEEPYNSTRMVPPGCPQNAAAQRGRGGQMLNRQMTPATPTSVSQPPLPEVRSDAVARITPTNGTVDVRLKNNTNAVVSYQAIGQTDRRYLSGGEEILLQNLPTPITITAVRQDDGLIQMIPMSADETGQLEVTFEEETTLDSNQGVLRIQEDGQVFVN</sequence>
<name>B4VM66_9CYAN</name>
<protein>
    <submittedName>
        <fullName evidence="2">Uncharacterized protein</fullName>
    </submittedName>
</protein>
<evidence type="ECO:0000256" key="1">
    <source>
        <dbReference type="SAM" id="MobiDB-lite"/>
    </source>
</evidence>
<dbReference type="HOGENOM" id="CLU_098534_0_0_3"/>
<dbReference type="eggNOG" id="ENOG50304W7">
    <property type="taxonomic scope" value="Bacteria"/>
</dbReference>